<dbReference type="Proteomes" id="UP000823614">
    <property type="component" value="Unassembled WGS sequence"/>
</dbReference>
<keyword evidence="1" id="KW-0805">Transcription regulation</keyword>
<evidence type="ECO:0000256" key="2">
    <source>
        <dbReference type="ARBA" id="ARBA00023125"/>
    </source>
</evidence>
<dbReference type="InterPro" id="IPR036388">
    <property type="entry name" value="WH-like_DNA-bd_sf"/>
</dbReference>
<dbReference type="GO" id="GO:0003677">
    <property type="term" value="F:DNA binding"/>
    <property type="evidence" value="ECO:0007669"/>
    <property type="project" value="UniProtKB-KW"/>
</dbReference>
<dbReference type="EMBL" id="JADIMP010000015">
    <property type="protein sequence ID" value="MBO8440982.1"/>
    <property type="molecule type" value="Genomic_DNA"/>
</dbReference>
<comment type="caution">
    <text evidence="5">The sequence shown here is derived from an EMBL/GenBank/DDBJ whole genome shotgun (WGS) entry which is preliminary data.</text>
</comment>
<organism evidence="5 6">
    <name type="scientific">Candidatus Gallilactobacillus intestinavium</name>
    <dbReference type="NCBI Taxonomy" id="2840838"/>
    <lineage>
        <taxon>Bacteria</taxon>
        <taxon>Bacillati</taxon>
        <taxon>Bacillota</taxon>
        <taxon>Bacilli</taxon>
        <taxon>Lactobacillales</taxon>
        <taxon>Lactobacillaceae</taxon>
        <taxon>Lactobacillaceae incertae sedis</taxon>
        <taxon>Candidatus Gallilactobacillus</taxon>
    </lineage>
</organism>
<dbReference type="AlphaFoldDB" id="A0A9D9E3Z0"/>
<name>A0A9D9E3Z0_9LACO</name>
<evidence type="ECO:0000313" key="6">
    <source>
        <dbReference type="Proteomes" id="UP000823614"/>
    </source>
</evidence>
<feature type="domain" description="HTH gntR-type" evidence="4">
    <location>
        <begin position="9"/>
        <end position="77"/>
    </location>
</feature>
<dbReference type="PANTHER" id="PTHR38445:SF10">
    <property type="entry name" value="GNTR-FAMILY TRANSCRIPTIONAL REGULATOR"/>
    <property type="match status" value="1"/>
</dbReference>
<dbReference type="GO" id="GO:0003700">
    <property type="term" value="F:DNA-binding transcription factor activity"/>
    <property type="evidence" value="ECO:0007669"/>
    <property type="project" value="InterPro"/>
</dbReference>
<dbReference type="CDD" id="cd07377">
    <property type="entry name" value="WHTH_GntR"/>
    <property type="match status" value="1"/>
</dbReference>
<dbReference type="SMART" id="SM00345">
    <property type="entry name" value="HTH_GNTR"/>
    <property type="match status" value="1"/>
</dbReference>
<reference evidence="5" key="1">
    <citation type="submission" date="2020-10" db="EMBL/GenBank/DDBJ databases">
        <authorList>
            <person name="Gilroy R."/>
        </authorList>
    </citation>
    <scope>NUCLEOTIDE SEQUENCE</scope>
    <source>
        <strain evidence="5">C6-149</strain>
    </source>
</reference>
<sequence>MSFELNSKEPLYQQIAFQLEEMILTKKILEGEQVPSTTQLSQELKINPATILKGMNILVTNGLIEKKRGMGMFVCTGAYEKIMKQRQKTFYKDYIKKMLQEAQKLHISKNHLLEMIEKEDY</sequence>
<dbReference type="Gene3D" id="1.10.10.10">
    <property type="entry name" value="Winged helix-like DNA-binding domain superfamily/Winged helix DNA-binding domain"/>
    <property type="match status" value="1"/>
</dbReference>
<evidence type="ECO:0000313" key="5">
    <source>
        <dbReference type="EMBL" id="MBO8440982.1"/>
    </source>
</evidence>
<keyword evidence="3" id="KW-0804">Transcription</keyword>
<proteinExistence type="predicted"/>
<dbReference type="InterPro" id="IPR000524">
    <property type="entry name" value="Tscrpt_reg_HTH_GntR"/>
</dbReference>
<gene>
    <name evidence="5" type="ORF">IAA89_00820</name>
</gene>
<reference evidence="5" key="2">
    <citation type="journal article" date="2021" name="PeerJ">
        <title>Extensive microbial diversity within the chicken gut microbiome revealed by metagenomics and culture.</title>
        <authorList>
            <person name="Gilroy R."/>
            <person name="Ravi A."/>
            <person name="Getino M."/>
            <person name="Pursley I."/>
            <person name="Horton D.L."/>
            <person name="Alikhan N.F."/>
            <person name="Baker D."/>
            <person name="Gharbi K."/>
            <person name="Hall N."/>
            <person name="Watson M."/>
            <person name="Adriaenssens E.M."/>
            <person name="Foster-Nyarko E."/>
            <person name="Jarju S."/>
            <person name="Secka A."/>
            <person name="Antonio M."/>
            <person name="Oren A."/>
            <person name="Chaudhuri R.R."/>
            <person name="La Ragione R."/>
            <person name="Hildebrand F."/>
            <person name="Pallen M.J."/>
        </authorList>
    </citation>
    <scope>NUCLEOTIDE SEQUENCE</scope>
    <source>
        <strain evidence="5">C6-149</strain>
    </source>
</reference>
<dbReference type="Pfam" id="PF00392">
    <property type="entry name" value="GntR"/>
    <property type="match status" value="1"/>
</dbReference>
<dbReference type="InterPro" id="IPR036390">
    <property type="entry name" value="WH_DNA-bd_sf"/>
</dbReference>
<dbReference type="PANTHER" id="PTHR38445">
    <property type="entry name" value="HTH-TYPE TRANSCRIPTIONAL REPRESSOR YTRA"/>
    <property type="match status" value="1"/>
</dbReference>
<dbReference type="PROSITE" id="PS50949">
    <property type="entry name" value="HTH_GNTR"/>
    <property type="match status" value="1"/>
</dbReference>
<keyword evidence="2" id="KW-0238">DNA-binding</keyword>
<evidence type="ECO:0000256" key="1">
    <source>
        <dbReference type="ARBA" id="ARBA00023015"/>
    </source>
</evidence>
<evidence type="ECO:0000256" key="3">
    <source>
        <dbReference type="ARBA" id="ARBA00023163"/>
    </source>
</evidence>
<accession>A0A9D9E3Z0</accession>
<evidence type="ECO:0000259" key="4">
    <source>
        <dbReference type="PROSITE" id="PS50949"/>
    </source>
</evidence>
<dbReference type="SUPFAM" id="SSF46785">
    <property type="entry name" value="Winged helix' DNA-binding domain"/>
    <property type="match status" value="1"/>
</dbReference>
<protein>
    <submittedName>
        <fullName evidence="5">GntR family transcriptional regulator</fullName>
    </submittedName>
</protein>